<dbReference type="InterPro" id="IPR036514">
    <property type="entry name" value="SGNH_hydro_sf"/>
</dbReference>
<dbReference type="Pfam" id="PF13472">
    <property type="entry name" value="Lipase_GDSL_2"/>
    <property type="match status" value="1"/>
</dbReference>
<dbReference type="CDD" id="cd04501">
    <property type="entry name" value="SGNH_hydrolase_like_4"/>
    <property type="match status" value="1"/>
</dbReference>
<evidence type="ECO:0000259" key="1">
    <source>
        <dbReference type="Pfam" id="PF13472"/>
    </source>
</evidence>
<name>A0ABW9JEB5_9SPHI</name>
<organism evidence="2 3">
    <name type="scientific">Pedobacter helvus</name>
    <dbReference type="NCBI Taxonomy" id="2563444"/>
    <lineage>
        <taxon>Bacteria</taxon>
        <taxon>Pseudomonadati</taxon>
        <taxon>Bacteroidota</taxon>
        <taxon>Sphingobacteriia</taxon>
        <taxon>Sphingobacteriales</taxon>
        <taxon>Sphingobacteriaceae</taxon>
        <taxon>Pedobacter</taxon>
    </lineage>
</organism>
<dbReference type="GO" id="GO:0016787">
    <property type="term" value="F:hydrolase activity"/>
    <property type="evidence" value="ECO:0007669"/>
    <property type="project" value="UniProtKB-KW"/>
</dbReference>
<dbReference type="Proteomes" id="UP001517367">
    <property type="component" value="Unassembled WGS sequence"/>
</dbReference>
<dbReference type="Gene3D" id="3.40.50.1110">
    <property type="entry name" value="SGNH hydrolase"/>
    <property type="match status" value="1"/>
</dbReference>
<reference evidence="2 3" key="1">
    <citation type="submission" date="2024-12" db="EMBL/GenBank/DDBJ databases">
        <authorList>
            <person name="Hu S."/>
        </authorList>
    </citation>
    <scope>NUCLEOTIDE SEQUENCE [LARGE SCALE GENOMIC DNA]</scope>
    <source>
        <strain evidence="2 3">P-25</strain>
    </source>
</reference>
<dbReference type="RefSeq" id="WP_138727676.1">
    <property type="nucleotide sequence ID" value="NZ_SRMP02000001.1"/>
</dbReference>
<dbReference type="InterPro" id="IPR051532">
    <property type="entry name" value="Ester_Hydrolysis_Enzymes"/>
</dbReference>
<dbReference type="InterPro" id="IPR013830">
    <property type="entry name" value="SGNH_hydro"/>
</dbReference>
<dbReference type="PANTHER" id="PTHR30383">
    <property type="entry name" value="THIOESTERASE 1/PROTEASE 1/LYSOPHOSPHOLIPASE L1"/>
    <property type="match status" value="1"/>
</dbReference>
<dbReference type="PANTHER" id="PTHR30383:SF5">
    <property type="entry name" value="SGNH HYDROLASE-TYPE ESTERASE DOMAIN-CONTAINING PROTEIN"/>
    <property type="match status" value="1"/>
</dbReference>
<sequence>MKKYIILTAIFATSFTITKAQSQEDWARFGKYEQANKTAPKGRVVFMGNSITEGWNRTHPEFFEKNNYICRGIGGQTSMQMLVRFRRDVIDLKPKVVVILAGTNDVAQNAGYIAPENTLGNIISMAELAKANGIKVVLSSILPAYEFRWRKIADVAAKIISLNKMIKEYADQNKIPYVDYHTALKDERNGLPEKYAKDGVHPLSEGYDVMEGMLQPLLVKSLR</sequence>
<dbReference type="EMBL" id="SRMP02000001">
    <property type="protein sequence ID" value="MFN0290081.1"/>
    <property type="molecule type" value="Genomic_DNA"/>
</dbReference>
<dbReference type="SUPFAM" id="SSF52266">
    <property type="entry name" value="SGNH hydrolase"/>
    <property type="match status" value="1"/>
</dbReference>
<proteinExistence type="predicted"/>
<comment type="caution">
    <text evidence="2">The sequence shown here is derived from an EMBL/GenBank/DDBJ whole genome shotgun (WGS) entry which is preliminary data.</text>
</comment>
<feature type="domain" description="SGNH hydrolase-type esterase" evidence="1">
    <location>
        <begin position="46"/>
        <end position="208"/>
    </location>
</feature>
<keyword evidence="3" id="KW-1185">Reference proteome</keyword>
<keyword evidence="2" id="KW-0378">Hydrolase</keyword>
<evidence type="ECO:0000313" key="3">
    <source>
        <dbReference type="Proteomes" id="UP001517367"/>
    </source>
</evidence>
<accession>A0ABW9JEB5</accession>
<protein>
    <submittedName>
        <fullName evidence="2">SGNH/GDSL hydrolase family protein</fullName>
    </submittedName>
</protein>
<gene>
    <name evidence="2" type="ORF">E5L68_001685</name>
</gene>
<evidence type="ECO:0000313" key="2">
    <source>
        <dbReference type="EMBL" id="MFN0290081.1"/>
    </source>
</evidence>